<sequence>MDSDIIEPKKLQIPSRESLKNKDPSEYNEVEKMQASMLYNAMDDTLIKGRGFAKVMCKKINEACPLRMEQRNEMFKELFGKYSPGCYIEPPFYCDYGSNIHLDDFVYMNHGCVLLDINEIRIGKGTFLAPNVHLYTAGHPVDPIKRRTQEFGKPIQIGRDCWIGGNVIILPGITIGDGVTIGAGSVVTKDIDSFSVVVGNPARVIRKLEEVDLNKE</sequence>
<evidence type="ECO:0000256" key="2">
    <source>
        <dbReference type="ARBA" id="ARBA00022679"/>
    </source>
</evidence>
<dbReference type="AlphaFoldDB" id="A0A3M7SK16"/>
<dbReference type="OrthoDB" id="10030506at2759"/>
<name>A0A3M7SK16_BRAPC</name>
<dbReference type="Pfam" id="PF12464">
    <property type="entry name" value="Mac"/>
    <property type="match status" value="1"/>
</dbReference>
<dbReference type="PANTHER" id="PTHR23416">
    <property type="entry name" value="SIALIC ACID SYNTHASE-RELATED"/>
    <property type="match status" value="1"/>
</dbReference>
<proteinExistence type="inferred from homology"/>
<dbReference type="GO" id="GO:0008374">
    <property type="term" value="F:O-acyltransferase activity"/>
    <property type="evidence" value="ECO:0007669"/>
    <property type="project" value="TreeGrafter"/>
</dbReference>
<dbReference type="SMART" id="SM01266">
    <property type="entry name" value="Mac"/>
    <property type="match status" value="1"/>
</dbReference>
<organism evidence="5 6">
    <name type="scientific">Brachionus plicatilis</name>
    <name type="common">Marine rotifer</name>
    <name type="synonym">Brachionus muelleri</name>
    <dbReference type="NCBI Taxonomy" id="10195"/>
    <lineage>
        <taxon>Eukaryota</taxon>
        <taxon>Metazoa</taxon>
        <taxon>Spiralia</taxon>
        <taxon>Gnathifera</taxon>
        <taxon>Rotifera</taxon>
        <taxon>Eurotatoria</taxon>
        <taxon>Monogononta</taxon>
        <taxon>Pseudotrocha</taxon>
        <taxon>Ploima</taxon>
        <taxon>Brachionidae</taxon>
        <taxon>Brachionus</taxon>
    </lineage>
</organism>
<dbReference type="STRING" id="10195.A0A3M7SK16"/>
<dbReference type="CDD" id="cd03357">
    <property type="entry name" value="LbH_MAT_GAT"/>
    <property type="match status" value="1"/>
</dbReference>
<reference evidence="5 6" key="1">
    <citation type="journal article" date="2018" name="Sci. Rep.">
        <title>Genomic signatures of local adaptation to the degree of environmental predictability in rotifers.</title>
        <authorList>
            <person name="Franch-Gras L."/>
            <person name="Hahn C."/>
            <person name="Garcia-Roger E.M."/>
            <person name="Carmona M.J."/>
            <person name="Serra M."/>
            <person name="Gomez A."/>
        </authorList>
    </citation>
    <scope>NUCLEOTIDE SEQUENCE [LARGE SCALE GENOMIC DNA]</scope>
    <source>
        <strain evidence="5">HYR1</strain>
    </source>
</reference>
<dbReference type="GO" id="GO:0016407">
    <property type="term" value="F:acetyltransferase activity"/>
    <property type="evidence" value="ECO:0007669"/>
    <property type="project" value="InterPro"/>
</dbReference>
<evidence type="ECO:0000256" key="3">
    <source>
        <dbReference type="ARBA" id="ARBA00023315"/>
    </source>
</evidence>
<feature type="domain" description="Maltose/galactoside acetyltransferase" evidence="4">
    <location>
        <begin position="30"/>
        <end position="84"/>
    </location>
</feature>
<keyword evidence="6" id="KW-1185">Reference proteome</keyword>
<dbReference type="InterPro" id="IPR001451">
    <property type="entry name" value="Hexapep"/>
</dbReference>
<comment type="caution">
    <text evidence="5">The sequence shown here is derived from an EMBL/GenBank/DDBJ whole genome shotgun (WGS) entry which is preliminary data.</text>
</comment>
<dbReference type="Proteomes" id="UP000276133">
    <property type="component" value="Unassembled WGS sequence"/>
</dbReference>
<dbReference type="Pfam" id="PF00132">
    <property type="entry name" value="Hexapep"/>
    <property type="match status" value="1"/>
</dbReference>
<dbReference type="PANTHER" id="PTHR23416:SF23">
    <property type="entry name" value="ACETYLTRANSFERASE C18B11.09C-RELATED"/>
    <property type="match status" value="1"/>
</dbReference>
<dbReference type="Gene3D" id="2.160.10.10">
    <property type="entry name" value="Hexapeptide repeat proteins"/>
    <property type="match status" value="1"/>
</dbReference>
<comment type="similarity">
    <text evidence="1">Belongs to the transferase hexapeptide repeat family.</text>
</comment>
<dbReference type="InterPro" id="IPR024688">
    <property type="entry name" value="Mac_dom"/>
</dbReference>
<gene>
    <name evidence="5" type="ORF">BpHYR1_052692</name>
</gene>
<dbReference type="SUPFAM" id="SSF51161">
    <property type="entry name" value="Trimeric LpxA-like enzymes"/>
    <property type="match status" value="1"/>
</dbReference>
<dbReference type="InterPro" id="IPR011004">
    <property type="entry name" value="Trimer_LpxA-like_sf"/>
</dbReference>
<dbReference type="EMBL" id="REGN01001246">
    <property type="protein sequence ID" value="RNA36045.1"/>
    <property type="molecule type" value="Genomic_DNA"/>
</dbReference>
<keyword evidence="2 5" id="KW-0808">Transferase</keyword>
<protein>
    <submittedName>
        <fullName evidence="5">Maltose acetyltransferase</fullName>
    </submittedName>
</protein>
<keyword evidence="3" id="KW-0012">Acyltransferase</keyword>
<dbReference type="PROSITE" id="PS00101">
    <property type="entry name" value="HEXAPEP_TRANSFERASES"/>
    <property type="match status" value="1"/>
</dbReference>
<evidence type="ECO:0000259" key="4">
    <source>
        <dbReference type="SMART" id="SM01266"/>
    </source>
</evidence>
<dbReference type="InterPro" id="IPR051159">
    <property type="entry name" value="Hexapeptide_acetyltransf"/>
</dbReference>
<evidence type="ECO:0000313" key="5">
    <source>
        <dbReference type="EMBL" id="RNA36045.1"/>
    </source>
</evidence>
<accession>A0A3M7SK16</accession>
<dbReference type="FunFam" id="2.160.10.10:FF:000025">
    <property type="entry name" value="Hexapeptide-repeat containing-acetyltransferase"/>
    <property type="match status" value="1"/>
</dbReference>
<evidence type="ECO:0000313" key="6">
    <source>
        <dbReference type="Proteomes" id="UP000276133"/>
    </source>
</evidence>
<dbReference type="InterPro" id="IPR018357">
    <property type="entry name" value="Hexapep_transf_CS"/>
</dbReference>
<evidence type="ECO:0000256" key="1">
    <source>
        <dbReference type="ARBA" id="ARBA00007274"/>
    </source>
</evidence>